<reference evidence="6" key="1">
    <citation type="submission" date="2025-08" db="UniProtKB">
        <authorList>
            <consortium name="RefSeq"/>
        </authorList>
    </citation>
    <scope>IDENTIFICATION</scope>
</reference>
<feature type="transmembrane region" description="Helical" evidence="3">
    <location>
        <begin position="36"/>
        <end position="56"/>
    </location>
</feature>
<protein>
    <submittedName>
        <fullName evidence="6">Trypsin-1</fullName>
    </submittedName>
</protein>
<dbReference type="AlphaFoldDB" id="A0AB39ZLQ4"/>
<keyword evidence="1" id="KW-1015">Disulfide bond</keyword>
<evidence type="ECO:0000256" key="3">
    <source>
        <dbReference type="SAM" id="Phobius"/>
    </source>
</evidence>
<evidence type="ECO:0000256" key="2">
    <source>
        <dbReference type="RuleBase" id="RU363034"/>
    </source>
</evidence>
<gene>
    <name evidence="6" type="primary">LOC108016585</name>
</gene>
<dbReference type="PROSITE" id="PS50240">
    <property type="entry name" value="TRYPSIN_DOM"/>
    <property type="match status" value="1"/>
</dbReference>
<dbReference type="PANTHER" id="PTHR24252:SF7">
    <property type="entry name" value="HYALIN"/>
    <property type="match status" value="1"/>
</dbReference>
<dbReference type="SUPFAM" id="SSF50494">
    <property type="entry name" value="Trypsin-like serine proteases"/>
    <property type="match status" value="1"/>
</dbReference>
<dbReference type="Proteomes" id="UP001652628">
    <property type="component" value="Chromosome X"/>
</dbReference>
<name>A0AB39ZLQ4_DROSZ</name>
<keyword evidence="2" id="KW-0720">Serine protease</keyword>
<dbReference type="Gene3D" id="2.40.10.10">
    <property type="entry name" value="Trypsin-like serine proteases"/>
    <property type="match status" value="1"/>
</dbReference>
<evidence type="ECO:0000256" key="1">
    <source>
        <dbReference type="ARBA" id="ARBA00023157"/>
    </source>
</evidence>
<sequence>MASSTHNKPLANANAGPVAHKLPCSTRGPYTKNADMALRVGLVLLLLAIAFILAGASGEDGKIVNGTIAGPGEFPFVVSLRRAKSGHHSCGATLLNPFWVLTAAHCVRNSSPEQVNIQYGSQILARNSSELALVAAIFVHPGYEPHDKFVNDIALLQLAQPVTLSKFVQPVRLPEPRQETPGNASAVLAGWGLNATGGVVQQHLQKVQLQVFSDKECSDRHQTQLHESQICAGLPEGGKGQCSGDSGGPLILTGSDTQVGIVSWSIKPCARPPFPGVFTEVSAYVDWIVETVGSSSTLSSLWVGRLVVGRSPPDLSS</sequence>
<keyword evidence="3" id="KW-0812">Transmembrane</keyword>
<dbReference type="InterPro" id="IPR043504">
    <property type="entry name" value="Peptidase_S1_PA_chymotrypsin"/>
</dbReference>
<keyword evidence="2" id="KW-0378">Hydrolase</keyword>
<dbReference type="RefSeq" id="XP_016938758.2">
    <property type="nucleotide sequence ID" value="XM_017083269.4"/>
</dbReference>
<dbReference type="InterPro" id="IPR033116">
    <property type="entry name" value="TRYPSIN_SER"/>
</dbReference>
<accession>A0AB39ZLQ4</accession>
<evidence type="ECO:0000313" key="6">
    <source>
        <dbReference type="RefSeq" id="XP_016938758.2"/>
    </source>
</evidence>
<evidence type="ECO:0000259" key="4">
    <source>
        <dbReference type="PROSITE" id="PS50240"/>
    </source>
</evidence>
<dbReference type="SMART" id="SM00020">
    <property type="entry name" value="Tryp_SPc"/>
    <property type="match status" value="1"/>
</dbReference>
<dbReference type="CDD" id="cd00190">
    <property type="entry name" value="Tryp_SPc"/>
    <property type="match status" value="1"/>
</dbReference>
<dbReference type="GO" id="GO:0016485">
    <property type="term" value="P:protein processing"/>
    <property type="evidence" value="ECO:0007669"/>
    <property type="project" value="UniProtKB-ARBA"/>
</dbReference>
<dbReference type="InterPro" id="IPR009003">
    <property type="entry name" value="Peptidase_S1_PA"/>
</dbReference>
<dbReference type="PANTHER" id="PTHR24252">
    <property type="entry name" value="ACROSIN-RELATED"/>
    <property type="match status" value="1"/>
</dbReference>
<proteinExistence type="predicted"/>
<organism evidence="5 6">
    <name type="scientific">Drosophila suzukii</name>
    <name type="common">Spotted-wing drosophila fruit fly</name>
    <dbReference type="NCBI Taxonomy" id="28584"/>
    <lineage>
        <taxon>Eukaryota</taxon>
        <taxon>Metazoa</taxon>
        <taxon>Ecdysozoa</taxon>
        <taxon>Arthropoda</taxon>
        <taxon>Hexapoda</taxon>
        <taxon>Insecta</taxon>
        <taxon>Pterygota</taxon>
        <taxon>Neoptera</taxon>
        <taxon>Endopterygota</taxon>
        <taxon>Diptera</taxon>
        <taxon>Brachycera</taxon>
        <taxon>Muscomorpha</taxon>
        <taxon>Ephydroidea</taxon>
        <taxon>Drosophilidae</taxon>
        <taxon>Drosophila</taxon>
        <taxon>Sophophora</taxon>
    </lineage>
</organism>
<dbReference type="GO" id="GO:0005576">
    <property type="term" value="C:extracellular region"/>
    <property type="evidence" value="ECO:0007669"/>
    <property type="project" value="UniProtKB-SubCell"/>
</dbReference>
<keyword evidence="5" id="KW-1185">Reference proteome</keyword>
<dbReference type="PROSITE" id="PS00135">
    <property type="entry name" value="TRYPSIN_SER"/>
    <property type="match status" value="1"/>
</dbReference>
<dbReference type="Pfam" id="PF00089">
    <property type="entry name" value="Trypsin"/>
    <property type="match status" value="1"/>
</dbReference>
<keyword evidence="2" id="KW-0645">Protease</keyword>
<dbReference type="GO" id="GO:0004252">
    <property type="term" value="F:serine-type endopeptidase activity"/>
    <property type="evidence" value="ECO:0007669"/>
    <property type="project" value="InterPro"/>
</dbReference>
<dbReference type="GeneID" id="108016585"/>
<dbReference type="PRINTS" id="PR00722">
    <property type="entry name" value="CHYMOTRYPSIN"/>
</dbReference>
<evidence type="ECO:0000313" key="5">
    <source>
        <dbReference type="Proteomes" id="UP001652628"/>
    </source>
</evidence>
<keyword evidence="3" id="KW-0472">Membrane</keyword>
<feature type="domain" description="Peptidase S1" evidence="4">
    <location>
        <begin position="63"/>
        <end position="293"/>
    </location>
</feature>
<dbReference type="InterPro" id="IPR001254">
    <property type="entry name" value="Trypsin_dom"/>
</dbReference>
<dbReference type="InterPro" id="IPR001314">
    <property type="entry name" value="Peptidase_S1A"/>
</dbReference>
<keyword evidence="3" id="KW-1133">Transmembrane helix</keyword>
<dbReference type="InterPro" id="IPR018114">
    <property type="entry name" value="TRYPSIN_HIS"/>
</dbReference>
<dbReference type="PROSITE" id="PS00134">
    <property type="entry name" value="TRYPSIN_HIS"/>
    <property type="match status" value="1"/>
</dbReference>